<evidence type="ECO:0000313" key="2">
    <source>
        <dbReference type="Proteomes" id="UP000027138"/>
    </source>
</evidence>
<name>A0A067KJW1_JATCU</name>
<protein>
    <submittedName>
        <fullName evidence="1">Uncharacterized protein</fullName>
    </submittedName>
</protein>
<reference evidence="1 2" key="1">
    <citation type="journal article" date="2014" name="PLoS ONE">
        <title>Global Analysis of Gene Expression Profiles in Physic Nut (Jatropha curcas L.) Seedlings Exposed to Salt Stress.</title>
        <authorList>
            <person name="Zhang L."/>
            <person name="Zhang C."/>
            <person name="Wu P."/>
            <person name="Chen Y."/>
            <person name="Li M."/>
            <person name="Jiang H."/>
            <person name="Wu G."/>
        </authorList>
    </citation>
    <scope>NUCLEOTIDE SEQUENCE [LARGE SCALE GENOMIC DNA]</scope>
    <source>
        <strain evidence="2">cv. GZQX0401</strain>
        <tissue evidence="1">Young leaves</tissue>
    </source>
</reference>
<organism evidence="1 2">
    <name type="scientific">Jatropha curcas</name>
    <name type="common">Barbados nut</name>
    <dbReference type="NCBI Taxonomy" id="180498"/>
    <lineage>
        <taxon>Eukaryota</taxon>
        <taxon>Viridiplantae</taxon>
        <taxon>Streptophyta</taxon>
        <taxon>Embryophyta</taxon>
        <taxon>Tracheophyta</taxon>
        <taxon>Spermatophyta</taxon>
        <taxon>Magnoliopsida</taxon>
        <taxon>eudicotyledons</taxon>
        <taxon>Gunneridae</taxon>
        <taxon>Pentapetalae</taxon>
        <taxon>rosids</taxon>
        <taxon>fabids</taxon>
        <taxon>Malpighiales</taxon>
        <taxon>Euphorbiaceae</taxon>
        <taxon>Crotonoideae</taxon>
        <taxon>Jatropheae</taxon>
        <taxon>Jatropha</taxon>
    </lineage>
</organism>
<evidence type="ECO:0000313" key="1">
    <source>
        <dbReference type="EMBL" id="KDP35258.1"/>
    </source>
</evidence>
<gene>
    <name evidence="1" type="ORF">JCGZ_09417</name>
</gene>
<proteinExistence type="predicted"/>
<accession>A0A067KJW1</accession>
<dbReference type="EMBL" id="KK914490">
    <property type="protein sequence ID" value="KDP35258.1"/>
    <property type="molecule type" value="Genomic_DNA"/>
</dbReference>
<keyword evidence="2" id="KW-1185">Reference proteome</keyword>
<sequence length="79" mass="8396">MIAAPLACCVSRNGKGGSKKGDPSFVVDREKLVSSKNQGAGGSTRLSDRRMSLLSCAFCVPQKRKKGEKGCRNPLRRGG</sequence>
<dbReference type="Proteomes" id="UP000027138">
    <property type="component" value="Unassembled WGS sequence"/>
</dbReference>
<dbReference type="AlphaFoldDB" id="A0A067KJW1"/>